<evidence type="ECO:0000313" key="2">
    <source>
        <dbReference type="EMBL" id="GEM40887.1"/>
    </source>
</evidence>
<comment type="caution">
    <text evidence="2">The sequence shown here is derived from an EMBL/GenBank/DDBJ whole genome shotgun (WGS) entry which is preliminary data.</text>
</comment>
<feature type="domain" description="Calcineurin-like phosphoesterase" evidence="1">
    <location>
        <begin position="4"/>
        <end position="178"/>
    </location>
</feature>
<organism evidence="2 3">
    <name type="scientific">Nocardia ninae NBRC 108245</name>
    <dbReference type="NCBI Taxonomy" id="1210091"/>
    <lineage>
        <taxon>Bacteria</taxon>
        <taxon>Bacillati</taxon>
        <taxon>Actinomycetota</taxon>
        <taxon>Actinomycetes</taxon>
        <taxon>Mycobacteriales</taxon>
        <taxon>Nocardiaceae</taxon>
        <taxon>Nocardia</taxon>
    </lineage>
</organism>
<reference evidence="2 3" key="1">
    <citation type="submission" date="2019-07" db="EMBL/GenBank/DDBJ databases">
        <title>Whole genome shotgun sequence of Nocardia ninae NBRC 108245.</title>
        <authorList>
            <person name="Hosoyama A."/>
            <person name="Uohara A."/>
            <person name="Ohji S."/>
            <person name="Ichikawa N."/>
        </authorList>
    </citation>
    <scope>NUCLEOTIDE SEQUENCE [LARGE SCALE GENOMIC DNA]</scope>
    <source>
        <strain evidence="2 3">NBRC 108245</strain>
    </source>
</reference>
<dbReference type="InterPro" id="IPR004843">
    <property type="entry name" value="Calcineurin-like_PHP"/>
</dbReference>
<dbReference type="EMBL" id="BJXA01000042">
    <property type="protein sequence ID" value="GEM40887.1"/>
    <property type="molecule type" value="Genomic_DNA"/>
</dbReference>
<dbReference type="Gene3D" id="3.60.21.10">
    <property type="match status" value="1"/>
</dbReference>
<dbReference type="RefSeq" id="WP_147136957.1">
    <property type="nucleotide sequence ID" value="NZ_BJXA01000042.1"/>
</dbReference>
<evidence type="ECO:0000313" key="3">
    <source>
        <dbReference type="Proteomes" id="UP000321424"/>
    </source>
</evidence>
<dbReference type="Proteomes" id="UP000321424">
    <property type="component" value="Unassembled WGS sequence"/>
</dbReference>
<accession>A0A511ML65</accession>
<dbReference type="InterPro" id="IPR029052">
    <property type="entry name" value="Metallo-depent_PP-like"/>
</dbReference>
<keyword evidence="3" id="KW-1185">Reference proteome</keyword>
<dbReference type="AlphaFoldDB" id="A0A511ML65"/>
<evidence type="ECO:0000259" key="1">
    <source>
        <dbReference type="Pfam" id="PF00149"/>
    </source>
</evidence>
<proteinExistence type="predicted"/>
<dbReference type="SUPFAM" id="SSF56300">
    <property type="entry name" value="Metallo-dependent phosphatases"/>
    <property type="match status" value="1"/>
</dbReference>
<gene>
    <name evidence="2" type="ORF">NN4_54060</name>
</gene>
<dbReference type="Pfam" id="PF00149">
    <property type="entry name" value="Metallophos"/>
    <property type="match status" value="1"/>
</dbReference>
<dbReference type="GO" id="GO:0016787">
    <property type="term" value="F:hydrolase activity"/>
    <property type="evidence" value="ECO:0007669"/>
    <property type="project" value="InterPro"/>
</dbReference>
<sequence length="254" mass="28100">MTKRVVIISDTQIPYDDRKAVRAVIRYIGDTQPDEVIHIGDLMDFPQPSRWNKGTAGEFEGSVLEDCEQAKRRFLGPLREVYDGTVGVHEGNHDLRPREYLSKYAPALAESGAFNLPTLLDFDQFGVRLLPDFYDVAPGWITTHGHRGGIRLSQDAGKTALNAVKRFNKSVVMGHTHRLGTAPHSVGYGGKLETLTGFEVGHLMDMGQAQYLKGASANWQKGFGILTVDGNHVRAEPIPITGKKFTVDGRVWTV</sequence>
<protein>
    <recommendedName>
        <fullName evidence="1">Calcineurin-like phosphoesterase domain-containing protein</fullName>
    </recommendedName>
</protein>
<dbReference type="OrthoDB" id="3613803at2"/>
<name>A0A511ML65_9NOCA</name>